<feature type="compositionally biased region" description="Basic and acidic residues" evidence="1">
    <location>
        <begin position="305"/>
        <end position="322"/>
    </location>
</feature>
<evidence type="ECO:0000313" key="3">
    <source>
        <dbReference type="Proteomes" id="UP000077266"/>
    </source>
</evidence>
<proteinExistence type="predicted"/>
<gene>
    <name evidence="2" type="ORF">EXIGLDRAFT_840155</name>
</gene>
<organism evidence="2 3">
    <name type="scientific">Exidia glandulosa HHB12029</name>
    <dbReference type="NCBI Taxonomy" id="1314781"/>
    <lineage>
        <taxon>Eukaryota</taxon>
        <taxon>Fungi</taxon>
        <taxon>Dikarya</taxon>
        <taxon>Basidiomycota</taxon>
        <taxon>Agaricomycotina</taxon>
        <taxon>Agaricomycetes</taxon>
        <taxon>Auriculariales</taxon>
        <taxon>Exidiaceae</taxon>
        <taxon>Exidia</taxon>
    </lineage>
</organism>
<name>A0A165ELL9_EXIGL</name>
<feature type="compositionally biased region" description="Low complexity" evidence="1">
    <location>
        <begin position="103"/>
        <end position="119"/>
    </location>
</feature>
<feature type="region of interest" description="Disordered" evidence="1">
    <location>
        <begin position="290"/>
        <end position="361"/>
    </location>
</feature>
<dbReference type="EMBL" id="KV426132">
    <property type="protein sequence ID" value="KZV87227.1"/>
    <property type="molecule type" value="Genomic_DNA"/>
</dbReference>
<feature type="compositionally biased region" description="Low complexity" evidence="1">
    <location>
        <begin position="157"/>
        <end position="169"/>
    </location>
</feature>
<keyword evidence="3" id="KW-1185">Reference proteome</keyword>
<protein>
    <submittedName>
        <fullName evidence="2">Uncharacterized protein</fullName>
    </submittedName>
</protein>
<accession>A0A165ELL9</accession>
<feature type="compositionally biased region" description="Acidic residues" evidence="1">
    <location>
        <begin position="349"/>
        <end position="361"/>
    </location>
</feature>
<dbReference type="AlphaFoldDB" id="A0A165ELL9"/>
<reference evidence="2 3" key="1">
    <citation type="journal article" date="2016" name="Mol. Biol. Evol.">
        <title>Comparative Genomics of Early-Diverging Mushroom-Forming Fungi Provides Insights into the Origins of Lignocellulose Decay Capabilities.</title>
        <authorList>
            <person name="Nagy L.G."/>
            <person name="Riley R."/>
            <person name="Tritt A."/>
            <person name="Adam C."/>
            <person name="Daum C."/>
            <person name="Floudas D."/>
            <person name="Sun H."/>
            <person name="Yadav J.S."/>
            <person name="Pangilinan J."/>
            <person name="Larsson K.H."/>
            <person name="Matsuura K."/>
            <person name="Barry K."/>
            <person name="Labutti K."/>
            <person name="Kuo R."/>
            <person name="Ohm R.A."/>
            <person name="Bhattacharya S.S."/>
            <person name="Shirouzu T."/>
            <person name="Yoshinaga Y."/>
            <person name="Martin F.M."/>
            <person name="Grigoriev I.V."/>
            <person name="Hibbett D.S."/>
        </authorList>
    </citation>
    <scope>NUCLEOTIDE SEQUENCE [LARGE SCALE GENOMIC DNA]</scope>
    <source>
        <strain evidence="2 3">HHB12029</strain>
    </source>
</reference>
<dbReference type="InParanoid" id="A0A165ELL9"/>
<feature type="compositionally biased region" description="Polar residues" evidence="1">
    <location>
        <begin position="126"/>
        <end position="143"/>
    </location>
</feature>
<feature type="region of interest" description="Disordered" evidence="1">
    <location>
        <begin position="76"/>
        <end position="184"/>
    </location>
</feature>
<evidence type="ECO:0000313" key="2">
    <source>
        <dbReference type="EMBL" id="KZV87227.1"/>
    </source>
</evidence>
<dbReference type="Proteomes" id="UP000077266">
    <property type="component" value="Unassembled WGS sequence"/>
</dbReference>
<sequence>MDSESICLWIPCTHRGSFDTSAALLAHIYDAHRSSCTRKHRLACKWSHCDATVMCPGPGESMCDVKVHMLQHTENRAEQEEALTSKVFQERMNGRRGRRRTDTSLPIPTSPTTTTAGPSSPVPPLRTSSDAVARETSSAQVAESSPRHGHAHGAGGLPSPSLSPTSTSPPALPTPTPQTQPSLSCKWSTCTSPAFPNAAHLLAHVLTSHVRDRARNEWVTKPTQTGGRSTTYRRVMCCWKGTDCAKMVSVKGTYAAHFKAHILALVKETDPDVDVEALMVQMSARGAAVYPIPKERPSPKRSKRAREDLDPAASEKPKRPRVEGQQSVLKLEDPTATNSPNPPTSPSSPEEEEDDLDWSLS</sequence>
<evidence type="ECO:0000256" key="1">
    <source>
        <dbReference type="SAM" id="MobiDB-lite"/>
    </source>
</evidence>